<reference evidence="1" key="1">
    <citation type="journal article" date="2020" name="G3 (Bethesda)">
        <title>High-Quality Assemblies for Three Invasive Social Wasps from the &lt;i&gt;Vespula&lt;/i&gt; Genus.</title>
        <authorList>
            <person name="Harrop T.W.R."/>
            <person name="Guhlin J."/>
            <person name="McLaughlin G.M."/>
            <person name="Permina E."/>
            <person name="Stockwell P."/>
            <person name="Gilligan J."/>
            <person name="Le Lec M.F."/>
            <person name="Gruber M.A.M."/>
            <person name="Quinn O."/>
            <person name="Lovegrove M."/>
            <person name="Duncan E.J."/>
            <person name="Remnant E.J."/>
            <person name="Van Eeckhoven J."/>
            <person name="Graham B."/>
            <person name="Knapp R.A."/>
            <person name="Langford K.W."/>
            <person name="Kronenberg Z."/>
            <person name="Press M.O."/>
            <person name="Eacker S.M."/>
            <person name="Wilson-Rankin E.E."/>
            <person name="Purcell J."/>
            <person name="Lester P.J."/>
            <person name="Dearden P.K."/>
        </authorList>
    </citation>
    <scope>NUCLEOTIDE SEQUENCE</scope>
    <source>
        <strain evidence="1">Volc-1</strain>
    </source>
</reference>
<dbReference type="EMBL" id="JACSDY010000013">
    <property type="protein sequence ID" value="KAF7410610.1"/>
    <property type="molecule type" value="Genomic_DNA"/>
</dbReference>
<comment type="caution">
    <text evidence="1">The sequence shown here is derived from an EMBL/GenBank/DDBJ whole genome shotgun (WGS) entry which is preliminary data.</text>
</comment>
<gene>
    <name evidence="1" type="ORF">H0235_013217</name>
</gene>
<dbReference type="Proteomes" id="UP000600918">
    <property type="component" value="Unassembled WGS sequence"/>
</dbReference>
<organism evidence="1 2">
    <name type="scientific">Vespula pensylvanica</name>
    <name type="common">Western yellow jacket</name>
    <name type="synonym">Wasp</name>
    <dbReference type="NCBI Taxonomy" id="30213"/>
    <lineage>
        <taxon>Eukaryota</taxon>
        <taxon>Metazoa</taxon>
        <taxon>Ecdysozoa</taxon>
        <taxon>Arthropoda</taxon>
        <taxon>Hexapoda</taxon>
        <taxon>Insecta</taxon>
        <taxon>Pterygota</taxon>
        <taxon>Neoptera</taxon>
        <taxon>Endopterygota</taxon>
        <taxon>Hymenoptera</taxon>
        <taxon>Apocrita</taxon>
        <taxon>Aculeata</taxon>
        <taxon>Vespoidea</taxon>
        <taxon>Vespidae</taxon>
        <taxon>Vespinae</taxon>
        <taxon>Vespula</taxon>
    </lineage>
</organism>
<keyword evidence="2" id="KW-1185">Reference proteome</keyword>
<evidence type="ECO:0000313" key="2">
    <source>
        <dbReference type="Proteomes" id="UP000600918"/>
    </source>
</evidence>
<protein>
    <submittedName>
        <fullName evidence="1">Uncharacterized protein</fullName>
    </submittedName>
</protein>
<sequence>MRRTRKWRFTPSLAGALPRAPIVAVATVVENREEDGIGIRKLNLLASWLENQGDSLSFMARLAERKDRSGIPFSPRSDILCGLPSVGHQSPMRCLVQSVIHQVVITMTGLDVRLLVPDFALRNMPRVLRRINLYRYPAMVDHAAIVDKSVLKGESEKDERSRNGKRSHAGEEYPNLGWCALWASRRLSFRDKHVVGQRPFVRTQRARNRRSLAQRAVCTNGNDDPALQPQRLPPAIHHESVGTLTTKTIRRVLEHEIYFGASYIMSRQSNEENPYCRAAALFLNPKIKQGHGCVHE</sequence>
<dbReference type="AlphaFoldDB" id="A0A834NHQ9"/>
<evidence type="ECO:0000313" key="1">
    <source>
        <dbReference type="EMBL" id="KAF7410610.1"/>
    </source>
</evidence>
<name>A0A834NHQ9_VESPE</name>
<accession>A0A834NHQ9</accession>
<proteinExistence type="predicted"/>